<dbReference type="Proteomes" id="UP000176244">
    <property type="component" value="Unassembled WGS sequence"/>
</dbReference>
<feature type="binding site" evidence="10 12">
    <location>
        <position position="185"/>
    </location>
    <ligand>
        <name>substrate</name>
    </ligand>
</feature>
<dbReference type="GO" id="GO:0005829">
    <property type="term" value="C:cytosol"/>
    <property type="evidence" value="ECO:0007669"/>
    <property type="project" value="TreeGrafter"/>
</dbReference>
<name>A0A1F2PLX3_9FIRM</name>
<keyword evidence="7 10" id="KW-0464">Manganese</keyword>
<dbReference type="GO" id="GO:0004619">
    <property type="term" value="F:phosphoglycerate mutase activity"/>
    <property type="evidence" value="ECO:0007669"/>
    <property type="project" value="UniProtKB-UniRule"/>
</dbReference>
<dbReference type="SUPFAM" id="SSF53649">
    <property type="entry name" value="Alkaline phosphatase-like"/>
    <property type="match status" value="1"/>
</dbReference>
<keyword evidence="8 10" id="KW-0413">Isomerase</keyword>
<feature type="binding site" evidence="10 13">
    <location>
        <position position="400"/>
    </location>
    <ligand>
        <name>Mn(2+)</name>
        <dbReference type="ChEBI" id="CHEBI:29035"/>
        <label>1</label>
    </ligand>
</feature>
<comment type="cofactor">
    <cofactor evidence="10">
        <name>Mn(2+)</name>
        <dbReference type="ChEBI" id="CHEBI:29035"/>
    </cofactor>
    <text evidence="10">Binds 2 manganese ions per subunit.</text>
</comment>
<evidence type="ECO:0000256" key="6">
    <source>
        <dbReference type="ARBA" id="ARBA00023152"/>
    </source>
</evidence>
<evidence type="ECO:0000256" key="12">
    <source>
        <dbReference type="PIRSR" id="PIRSR001492-2"/>
    </source>
</evidence>
<evidence type="ECO:0000256" key="2">
    <source>
        <dbReference type="ARBA" id="ARBA00004798"/>
    </source>
</evidence>
<dbReference type="InterPro" id="IPR017850">
    <property type="entry name" value="Alkaline_phosphatase_core_sf"/>
</dbReference>
<evidence type="ECO:0000256" key="5">
    <source>
        <dbReference type="ARBA" id="ARBA00022723"/>
    </source>
</evidence>
<evidence type="ECO:0000256" key="9">
    <source>
        <dbReference type="ARBA" id="ARBA00071648"/>
    </source>
</evidence>
<dbReference type="HAMAP" id="MF_01038">
    <property type="entry name" value="GpmI"/>
    <property type="match status" value="1"/>
</dbReference>
<dbReference type="EC" id="5.4.2.12" evidence="4 10"/>
<feature type="domain" description="BPG-independent PGAM N-terminal" evidence="15">
    <location>
        <begin position="82"/>
        <end position="296"/>
    </location>
</feature>
<evidence type="ECO:0000256" key="7">
    <source>
        <dbReference type="ARBA" id="ARBA00023211"/>
    </source>
</evidence>
<evidence type="ECO:0000256" key="10">
    <source>
        <dbReference type="HAMAP-Rule" id="MF_01038"/>
    </source>
</evidence>
<dbReference type="GO" id="GO:0006007">
    <property type="term" value="P:glucose catabolic process"/>
    <property type="evidence" value="ECO:0007669"/>
    <property type="project" value="InterPro"/>
</dbReference>
<evidence type="ECO:0000256" key="11">
    <source>
        <dbReference type="PIRSR" id="PIRSR001492-1"/>
    </source>
</evidence>
<keyword evidence="6 10" id="KW-0324">Glycolysis</keyword>
<dbReference type="RefSeq" id="WP_070370158.1">
    <property type="nucleotide sequence ID" value="NZ_LKEU01000017.1"/>
</dbReference>
<dbReference type="InterPro" id="IPR005995">
    <property type="entry name" value="Pgm_bpd_ind"/>
</dbReference>
<comment type="function">
    <text evidence="10">Catalyzes the interconversion of 2-phosphoglycerate and 3-phosphoglycerate.</text>
</comment>
<dbReference type="Pfam" id="PF06415">
    <property type="entry name" value="iPGM_N"/>
    <property type="match status" value="1"/>
</dbReference>
<dbReference type="GO" id="GO:0030145">
    <property type="term" value="F:manganese ion binding"/>
    <property type="evidence" value="ECO:0007669"/>
    <property type="project" value="UniProtKB-UniRule"/>
</dbReference>
<dbReference type="InterPro" id="IPR006124">
    <property type="entry name" value="Metalloenzyme"/>
</dbReference>
<comment type="subunit">
    <text evidence="10">Monomer.</text>
</comment>
<feature type="domain" description="Metalloenzyme" evidence="14">
    <location>
        <begin position="7"/>
        <end position="497"/>
    </location>
</feature>
<accession>A0A1F2PLX3</accession>
<feature type="binding site" evidence="10 13">
    <location>
        <position position="12"/>
    </location>
    <ligand>
        <name>Mn(2+)</name>
        <dbReference type="ChEBI" id="CHEBI:29035"/>
        <label>2</label>
    </ligand>
</feature>
<dbReference type="InterPro" id="IPR011258">
    <property type="entry name" value="BPG-indep_PGM_N"/>
</dbReference>
<keyword evidence="5 10" id="KW-0479">Metal-binding</keyword>
<dbReference type="UniPathway" id="UPA00109">
    <property type="reaction ID" value="UER00186"/>
</dbReference>
<feature type="binding site" evidence="10 12">
    <location>
        <position position="123"/>
    </location>
    <ligand>
        <name>substrate</name>
    </ligand>
</feature>
<dbReference type="InterPro" id="IPR036646">
    <property type="entry name" value="PGAM_B_sf"/>
</dbReference>
<feature type="binding site" evidence="10 13">
    <location>
        <position position="404"/>
    </location>
    <ligand>
        <name>Mn(2+)</name>
        <dbReference type="ChEBI" id="CHEBI:29035"/>
        <label>1</label>
    </ligand>
</feature>
<dbReference type="FunFam" id="3.40.1450.10:FF:000001">
    <property type="entry name" value="2,3-bisphosphoglycerate-independent phosphoglycerate mutase"/>
    <property type="match status" value="1"/>
</dbReference>
<feature type="binding site" evidence="10 13">
    <location>
        <position position="460"/>
    </location>
    <ligand>
        <name>Mn(2+)</name>
        <dbReference type="ChEBI" id="CHEBI:29035"/>
        <label>1</label>
    </ligand>
</feature>
<comment type="similarity">
    <text evidence="3 10">Belongs to the BPG-independent phosphoglycerate mutase family.</text>
</comment>
<dbReference type="STRING" id="52694.ACWI_08110"/>
<feature type="binding site" evidence="10 12">
    <location>
        <position position="191"/>
    </location>
    <ligand>
        <name>substrate</name>
    </ligand>
</feature>
<dbReference type="PANTHER" id="PTHR31637">
    <property type="entry name" value="2,3-BISPHOSPHOGLYCERATE-INDEPENDENT PHOSPHOGLYCERATE MUTASE"/>
    <property type="match status" value="1"/>
</dbReference>
<gene>
    <name evidence="10 16" type="primary">gpmI</name>
    <name evidence="16" type="ORF">ACWI_08110</name>
</gene>
<comment type="catalytic activity">
    <reaction evidence="1 10">
        <text>(2R)-2-phosphoglycerate = (2R)-3-phosphoglycerate</text>
        <dbReference type="Rhea" id="RHEA:15901"/>
        <dbReference type="ChEBI" id="CHEBI:58272"/>
        <dbReference type="ChEBI" id="CHEBI:58289"/>
        <dbReference type="EC" id="5.4.2.12"/>
    </reaction>
</comment>
<dbReference type="GO" id="GO:0006096">
    <property type="term" value="P:glycolytic process"/>
    <property type="evidence" value="ECO:0007669"/>
    <property type="project" value="UniProtKB-UniRule"/>
</dbReference>
<feature type="active site" description="Phosphoserine intermediate" evidence="10 11">
    <location>
        <position position="62"/>
    </location>
</feature>
<evidence type="ECO:0000256" key="4">
    <source>
        <dbReference type="ARBA" id="ARBA00012026"/>
    </source>
</evidence>
<evidence type="ECO:0000259" key="14">
    <source>
        <dbReference type="Pfam" id="PF01676"/>
    </source>
</evidence>
<dbReference type="Gene3D" id="3.40.720.10">
    <property type="entry name" value="Alkaline Phosphatase, subunit A"/>
    <property type="match status" value="1"/>
</dbReference>
<dbReference type="PIRSF" id="PIRSF001492">
    <property type="entry name" value="IPGAM"/>
    <property type="match status" value="1"/>
</dbReference>
<feature type="binding site" evidence="10 13">
    <location>
        <position position="442"/>
    </location>
    <ligand>
        <name>Mn(2+)</name>
        <dbReference type="ChEBI" id="CHEBI:29035"/>
        <label>2</label>
    </ligand>
</feature>
<dbReference type="SUPFAM" id="SSF64158">
    <property type="entry name" value="2,3-Bisphosphoglycerate-independent phosphoglycerate mutase, substrate-binding domain"/>
    <property type="match status" value="1"/>
</dbReference>
<dbReference type="Pfam" id="PF01676">
    <property type="entry name" value="Metalloenzyme"/>
    <property type="match status" value="1"/>
</dbReference>
<dbReference type="EMBL" id="LKEU01000017">
    <property type="protein sequence ID" value="OFV71686.1"/>
    <property type="molecule type" value="Genomic_DNA"/>
</dbReference>
<evidence type="ECO:0000259" key="15">
    <source>
        <dbReference type="Pfam" id="PF06415"/>
    </source>
</evidence>
<dbReference type="AlphaFoldDB" id="A0A1F2PLX3"/>
<comment type="pathway">
    <text evidence="2 10">Carbohydrate degradation; glycolysis; pyruvate from D-glyceraldehyde 3-phosphate: step 3/5.</text>
</comment>
<dbReference type="Gene3D" id="3.40.1450.10">
    <property type="entry name" value="BPG-independent phosphoglycerate mutase, domain B"/>
    <property type="match status" value="1"/>
</dbReference>
<organism evidence="16 17">
    <name type="scientific">Acetobacterium wieringae</name>
    <dbReference type="NCBI Taxonomy" id="52694"/>
    <lineage>
        <taxon>Bacteria</taxon>
        <taxon>Bacillati</taxon>
        <taxon>Bacillota</taxon>
        <taxon>Clostridia</taxon>
        <taxon>Eubacteriales</taxon>
        <taxon>Eubacteriaceae</taxon>
        <taxon>Acetobacterium</taxon>
    </lineage>
</organism>
<comment type="caution">
    <text evidence="16">The sequence shown here is derived from an EMBL/GenBank/DDBJ whole genome shotgun (WGS) entry which is preliminary data.</text>
</comment>
<reference evidence="16 17" key="1">
    <citation type="submission" date="2015-09" db="EMBL/GenBank/DDBJ databases">
        <title>Genome sequence of Acetobacterium wieringae DSM 1911.</title>
        <authorList>
            <person name="Poehlein A."/>
            <person name="Bengelsdorf F.R."/>
            <person name="Schiel-Bengelsdorf B."/>
            <person name="Duerre P."/>
            <person name="Daniel R."/>
        </authorList>
    </citation>
    <scope>NUCLEOTIDE SEQUENCE [LARGE SCALE GENOMIC DNA]</scope>
    <source>
        <strain evidence="16 17">DSM 1911</strain>
    </source>
</reference>
<dbReference type="CDD" id="cd16010">
    <property type="entry name" value="iPGM"/>
    <property type="match status" value="1"/>
</dbReference>
<feature type="binding site" evidence="10 13">
    <location>
        <position position="441"/>
    </location>
    <ligand>
        <name>Mn(2+)</name>
        <dbReference type="ChEBI" id="CHEBI:29035"/>
        <label>2</label>
    </ligand>
</feature>
<sequence length="511" mass="56089">MNKNLTALIILDGYGFTRCTEGNAVEQAQTPFLDTISRDCPHTLITASGLGVGLPEGQMGNSEVGHLNLGAGRIVYQELTRITKSIEDGDFFTNEAFLAGIKSAKQKGGALHLMGLLSDGGVHSHECHLYALLNLAKKQGLDRVYVHCLMDGRDTAPDSGLGHVKSLEAKMAELGVGKIATIMGRYYAMDRDNRWDRVEKAYDAMTVGTGNHAASAVQVMEETYAAKITDEFVLPTIIDTAEDKTIKANDNIIFFNFRPDRARELTRAFIDPEFKEFERKTGYLGLYYVTMTQYDKSFENVAIAYKPVTIDNTLGEYLSNLGISQLRIAETEKYAHVTYFFNGGLEKQYPLEDRILVPSPHVATYDLQPEMSAYEVADKAVAAVESEKYQLMILNFANADMVGHTGIFEAAEKAVEVVDACAKKVIDAILAKGGKVIVTADHGNAEKMIDYETHMPFTAHTSNQVKCILLGDGDVALRDDGRLADVAPTLLDLMGLAKPAQMTGETLIKEK</sequence>
<feature type="binding site" evidence="10 12">
    <location>
        <position position="333"/>
    </location>
    <ligand>
        <name>substrate</name>
    </ligand>
</feature>
<feature type="binding site" evidence="10 12">
    <location>
        <begin position="258"/>
        <end position="261"/>
    </location>
    <ligand>
        <name>substrate</name>
    </ligand>
</feature>
<evidence type="ECO:0000313" key="17">
    <source>
        <dbReference type="Proteomes" id="UP000176244"/>
    </source>
</evidence>
<dbReference type="OrthoDB" id="9800863at2"/>
<proteinExistence type="inferred from homology"/>
<feature type="binding site" evidence="10 12">
    <location>
        <begin position="153"/>
        <end position="154"/>
    </location>
    <ligand>
        <name>substrate</name>
    </ligand>
</feature>
<protein>
    <recommendedName>
        <fullName evidence="9 10">2,3-bisphosphoglycerate-independent phosphoglycerate mutase</fullName>
        <shortName evidence="10">BPG-independent PGAM</shortName>
        <shortName evidence="10">Phosphoglyceromutase</shortName>
        <shortName evidence="10">iPGM</shortName>
        <ecNumber evidence="4 10">5.4.2.12</ecNumber>
    </recommendedName>
</protein>
<feature type="binding site" evidence="10 13">
    <location>
        <position position="62"/>
    </location>
    <ligand>
        <name>Mn(2+)</name>
        <dbReference type="ChEBI" id="CHEBI:29035"/>
        <label>2</label>
    </ligand>
</feature>
<evidence type="ECO:0000256" key="1">
    <source>
        <dbReference type="ARBA" id="ARBA00000370"/>
    </source>
</evidence>
<evidence type="ECO:0000256" key="3">
    <source>
        <dbReference type="ARBA" id="ARBA00008819"/>
    </source>
</evidence>
<evidence type="ECO:0000313" key="16">
    <source>
        <dbReference type="EMBL" id="OFV71686.1"/>
    </source>
</evidence>
<dbReference type="PANTHER" id="PTHR31637:SF0">
    <property type="entry name" value="2,3-BISPHOSPHOGLYCERATE-INDEPENDENT PHOSPHOGLYCERATE MUTASE"/>
    <property type="match status" value="1"/>
</dbReference>
<evidence type="ECO:0000256" key="8">
    <source>
        <dbReference type="ARBA" id="ARBA00023235"/>
    </source>
</evidence>
<evidence type="ECO:0000256" key="13">
    <source>
        <dbReference type="PIRSR" id="PIRSR001492-3"/>
    </source>
</evidence>
<dbReference type="NCBIfam" id="TIGR01307">
    <property type="entry name" value="pgm_bpd_ind"/>
    <property type="match status" value="1"/>
</dbReference>